<evidence type="ECO:0000256" key="5">
    <source>
        <dbReference type="ARBA" id="ARBA00022598"/>
    </source>
</evidence>
<keyword evidence="6 12" id="KW-0547">Nucleotide-binding</keyword>
<evidence type="ECO:0000313" key="16">
    <source>
        <dbReference type="Proteomes" id="UP001500945"/>
    </source>
</evidence>
<dbReference type="SUPFAM" id="SSF56042">
    <property type="entry name" value="PurM C-terminal domain-like"/>
    <property type="match status" value="1"/>
</dbReference>
<dbReference type="PANTHER" id="PTHR10520:SF12">
    <property type="entry name" value="TRIFUNCTIONAL PURINE BIOSYNTHETIC PROTEIN ADENOSINE-3"/>
    <property type="match status" value="1"/>
</dbReference>
<dbReference type="InterPro" id="IPR036921">
    <property type="entry name" value="PurM-like_N_sf"/>
</dbReference>
<evidence type="ECO:0000256" key="4">
    <source>
        <dbReference type="ARBA" id="ARBA00020367"/>
    </source>
</evidence>
<evidence type="ECO:0000256" key="9">
    <source>
        <dbReference type="ARBA" id="ARBA00032931"/>
    </source>
</evidence>
<dbReference type="Gene3D" id="3.30.1330.10">
    <property type="entry name" value="PurM-like, N-terminal domain"/>
    <property type="match status" value="1"/>
</dbReference>
<feature type="domain" description="PurM-like C-terminal" evidence="14">
    <location>
        <begin position="182"/>
        <end position="344"/>
    </location>
</feature>
<dbReference type="SUPFAM" id="SSF55326">
    <property type="entry name" value="PurM N-terminal domain-like"/>
    <property type="match status" value="1"/>
</dbReference>
<keyword evidence="5 12" id="KW-0436">Ligase</keyword>
<dbReference type="InterPro" id="IPR010918">
    <property type="entry name" value="PurM-like_C_dom"/>
</dbReference>
<evidence type="ECO:0000256" key="6">
    <source>
        <dbReference type="ARBA" id="ARBA00022741"/>
    </source>
</evidence>
<comment type="similarity">
    <text evidence="2 12">Belongs to the AIR synthase family.</text>
</comment>
<dbReference type="EC" id="6.3.3.1" evidence="3 12"/>
<dbReference type="Proteomes" id="UP001500945">
    <property type="component" value="Unassembled WGS sequence"/>
</dbReference>
<evidence type="ECO:0000256" key="10">
    <source>
        <dbReference type="ARBA" id="ARBA00033093"/>
    </source>
</evidence>
<comment type="subcellular location">
    <subcellularLocation>
        <location evidence="12">Cytoplasm</location>
    </subcellularLocation>
</comment>
<sequence length="376" mass="38833">MSETEQPTSITYAEAGVDVEAGDQAVELMKASVRRASRPEVLGGLGGFAGMFDASAVARMARPVLATSTDGVGTKVAIARALDRHDTIGFDLVGMVVDDIVVCGAEPLFMTDYIACGKVVPERIAAIVSGIARACEQARVALIGGETAEHPGLLGPDDYDLAGAATGVVEFADVLGPERVAPGDVVLGLASSGLHSNGYSLVRRVVEHAGWALDRHVDEFGRTLGDELLEPTRVYSADLLDLVRAAGVELHALSHVTGGGLAANLARVLPDHVHARVDRSTWTPPAVFSTVGRLGAVPRPDLERTLNMGVGFVAVVPADSVDAATTLLEARGIRTWALGEVLDAATAPVDAGVEVVRGAKGVEGGSVQVVGNHPAP</sequence>
<keyword evidence="12" id="KW-0963">Cytoplasm</keyword>
<evidence type="ECO:0000313" key="15">
    <source>
        <dbReference type="EMBL" id="GAA4414061.1"/>
    </source>
</evidence>
<feature type="domain" description="PurM-like N-terminal" evidence="13">
    <location>
        <begin position="55"/>
        <end position="169"/>
    </location>
</feature>
<evidence type="ECO:0000259" key="13">
    <source>
        <dbReference type="Pfam" id="PF00586"/>
    </source>
</evidence>
<dbReference type="InterPro" id="IPR036676">
    <property type="entry name" value="PurM-like_C_sf"/>
</dbReference>
<keyword evidence="16" id="KW-1185">Reference proteome</keyword>
<comment type="catalytic activity">
    <reaction evidence="11 12">
        <text>2-formamido-N(1)-(5-O-phospho-beta-D-ribosyl)acetamidine + ATP = 5-amino-1-(5-phospho-beta-D-ribosyl)imidazole + ADP + phosphate + H(+)</text>
        <dbReference type="Rhea" id="RHEA:23032"/>
        <dbReference type="ChEBI" id="CHEBI:15378"/>
        <dbReference type="ChEBI" id="CHEBI:30616"/>
        <dbReference type="ChEBI" id="CHEBI:43474"/>
        <dbReference type="ChEBI" id="CHEBI:137981"/>
        <dbReference type="ChEBI" id="CHEBI:147287"/>
        <dbReference type="ChEBI" id="CHEBI:456216"/>
        <dbReference type="EC" id="6.3.3.1"/>
    </reaction>
</comment>
<dbReference type="EMBL" id="BAABGM010000033">
    <property type="protein sequence ID" value="GAA4414061.1"/>
    <property type="molecule type" value="Genomic_DNA"/>
</dbReference>
<evidence type="ECO:0000256" key="11">
    <source>
        <dbReference type="ARBA" id="ARBA00049057"/>
    </source>
</evidence>
<evidence type="ECO:0000256" key="1">
    <source>
        <dbReference type="ARBA" id="ARBA00004686"/>
    </source>
</evidence>
<keyword evidence="7 12" id="KW-0067">ATP-binding</keyword>
<dbReference type="NCBIfam" id="TIGR00878">
    <property type="entry name" value="purM"/>
    <property type="match status" value="1"/>
</dbReference>
<evidence type="ECO:0000259" key="14">
    <source>
        <dbReference type="Pfam" id="PF02769"/>
    </source>
</evidence>
<evidence type="ECO:0000256" key="7">
    <source>
        <dbReference type="ARBA" id="ARBA00022840"/>
    </source>
</evidence>
<organism evidence="15 16">
    <name type="scientific">Fodinibacter luteus</name>
    <dbReference type="NCBI Taxonomy" id="552064"/>
    <lineage>
        <taxon>Bacteria</taxon>
        <taxon>Bacillati</taxon>
        <taxon>Actinomycetota</taxon>
        <taxon>Actinomycetes</taxon>
        <taxon>Micrococcales</taxon>
        <taxon>Intrasporangiaceae</taxon>
        <taxon>Fodinibacter (ex Wang et al. 2009)</taxon>
    </lineage>
</organism>
<dbReference type="Pfam" id="PF02769">
    <property type="entry name" value="AIRS_C"/>
    <property type="match status" value="1"/>
</dbReference>
<proteinExistence type="inferred from homology"/>
<dbReference type="InterPro" id="IPR004733">
    <property type="entry name" value="PurM_cligase"/>
</dbReference>
<dbReference type="Gene3D" id="3.90.650.10">
    <property type="entry name" value="PurM-like C-terminal domain"/>
    <property type="match status" value="1"/>
</dbReference>
<evidence type="ECO:0000256" key="3">
    <source>
        <dbReference type="ARBA" id="ARBA00013047"/>
    </source>
</evidence>
<dbReference type="HAMAP" id="MF_00741">
    <property type="entry name" value="AIRS"/>
    <property type="match status" value="1"/>
</dbReference>
<dbReference type="InterPro" id="IPR016188">
    <property type="entry name" value="PurM-like_N"/>
</dbReference>
<dbReference type="Pfam" id="PF00586">
    <property type="entry name" value="AIRS"/>
    <property type="match status" value="1"/>
</dbReference>
<reference evidence="16" key="1">
    <citation type="journal article" date="2019" name="Int. J. Syst. Evol. Microbiol.">
        <title>The Global Catalogue of Microorganisms (GCM) 10K type strain sequencing project: providing services to taxonomists for standard genome sequencing and annotation.</title>
        <authorList>
            <consortium name="The Broad Institute Genomics Platform"/>
            <consortium name="The Broad Institute Genome Sequencing Center for Infectious Disease"/>
            <person name="Wu L."/>
            <person name="Ma J."/>
        </authorList>
    </citation>
    <scope>NUCLEOTIDE SEQUENCE [LARGE SCALE GENOMIC DNA]</scope>
    <source>
        <strain evidence="16">JCM 17809</strain>
    </source>
</reference>
<name>A0ABP8KRA1_9MICO</name>
<dbReference type="CDD" id="cd02196">
    <property type="entry name" value="PurM"/>
    <property type="match status" value="1"/>
</dbReference>
<dbReference type="RefSeq" id="WP_345208846.1">
    <property type="nucleotide sequence ID" value="NZ_BAABGM010000033.1"/>
</dbReference>
<evidence type="ECO:0000256" key="8">
    <source>
        <dbReference type="ARBA" id="ARBA00031908"/>
    </source>
</evidence>
<evidence type="ECO:0000256" key="2">
    <source>
        <dbReference type="ARBA" id="ARBA00010280"/>
    </source>
</evidence>
<evidence type="ECO:0000256" key="12">
    <source>
        <dbReference type="HAMAP-Rule" id="MF_00741"/>
    </source>
</evidence>
<dbReference type="PANTHER" id="PTHR10520">
    <property type="entry name" value="TRIFUNCTIONAL PURINE BIOSYNTHETIC PROTEIN ADENOSINE-3-RELATED"/>
    <property type="match status" value="1"/>
</dbReference>
<keyword evidence="12" id="KW-0658">Purine biosynthesis</keyword>
<comment type="caution">
    <text evidence="15">The sequence shown here is derived from an EMBL/GenBank/DDBJ whole genome shotgun (WGS) entry which is preliminary data.</text>
</comment>
<protein>
    <recommendedName>
        <fullName evidence="4 12">Phosphoribosylformylglycinamidine cyclo-ligase</fullName>
        <ecNumber evidence="3 12">6.3.3.1</ecNumber>
    </recommendedName>
    <alternativeName>
        <fullName evidence="9 12">AIR synthase</fullName>
    </alternativeName>
    <alternativeName>
        <fullName evidence="10 12">AIRS</fullName>
    </alternativeName>
    <alternativeName>
        <fullName evidence="8 12">Phosphoribosyl-aminoimidazole synthetase</fullName>
    </alternativeName>
</protein>
<comment type="pathway">
    <text evidence="1 12">Purine metabolism; IMP biosynthesis via de novo pathway; 5-amino-1-(5-phospho-D-ribosyl)imidazole from N(2)-formyl-N(1)-(5-phospho-D-ribosyl)glycinamide: step 2/2.</text>
</comment>
<gene>
    <name evidence="12 15" type="primary">purM</name>
    <name evidence="15" type="ORF">GCM10023168_37370</name>
</gene>
<accession>A0ABP8KRA1</accession>